<reference evidence="15 16" key="1">
    <citation type="submission" date="2017-08" db="EMBL/GenBank/DDBJ databases">
        <title>USMARCv1.0.</title>
        <authorList>
            <person name="Hannum G.I."/>
            <person name="Koren S."/>
            <person name="Schroeder S.G."/>
            <person name="Chin S.C."/>
            <person name="Nonneman D.J."/>
            <person name="Becker S.A."/>
            <person name="Rosen B.D."/>
            <person name="Bickhart D.M."/>
            <person name="Putnam N.H."/>
            <person name="Green R.E."/>
            <person name="Tuggle C.K."/>
            <person name="Liu H."/>
            <person name="Rohrer G.A."/>
            <person name="Warr A."/>
            <person name="Hall R."/>
            <person name="Kim K."/>
            <person name="Hume D.A."/>
            <person name="Talbot R."/>
            <person name="Chow W."/>
            <person name="Howe K."/>
            <person name="Schwartz A.S."/>
            <person name="Watson M."/>
            <person name="Archibald A.L."/>
            <person name="Phillippy A.M."/>
            <person name="Smith T.P.L."/>
        </authorList>
    </citation>
    <scope>NUCLEOTIDE SEQUENCE [LARGE SCALE GENOMIC DNA]</scope>
</reference>
<dbReference type="AlphaFoldDB" id="A0A4X1STR5"/>
<accession>A0A4X1STR5</accession>
<sequence length="584" mass="64683">MAAVTEDLHFGPAAGTRFFCTASRGLEPFLLREVRTRLRATQVILPFPPGSPSATSCLPAPARHLRGRAARARGHVTLKAMAVATGDPRFGPAVGARFFCTASRGLEPFLLQEVRARLRATQVEYISGKVFFTTCCDLNMLKRLKSAERLFLLIKKQFPFNVSSVSKGQIFNEMEKLINDDPENWLNTLSIWKNLLEFDAKEEELSQKDVNSLKRKVGEDDNTIAKKVKTEQVQEIHENKECQREKQTEETLEQGNCITQREELQEEELQNDAVEAVDTPTKGKHLTFRVSCRCSGAIAKTFTTQEIGRVIGIALKKQFGWKVDLRNPNLEIFIHLSDIYSVVGIPVFRVPLASRAYIKTAGLRSTIAWAMASLAEIKAGAFVLDPMCGLGTILLEAAKEWPDVYYVGADVSDSQLLGASDNLKAAGLKDKIELLKGSVIELPLPSESVDIIISDIPFGKKFKLGKDIKSILQEMERVLHVGGTIVLLLSGDHLRRLKGCEESSVSLCPKGSRTDEPGSEECLNPEEKAAVPEPAWSSLEASNQEHLDRMPPFGSLVPVECYKVSLGKPDAFIYKYKKSHSPGQ</sequence>
<dbReference type="Proteomes" id="UP000314985">
    <property type="component" value="Chromosome 3"/>
</dbReference>
<keyword evidence="6" id="KW-0539">Nucleus</keyword>
<evidence type="ECO:0000256" key="8">
    <source>
        <dbReference type="ARBA" id="ARBA00055679"/>
    </source>
</evidence>
<evidence type="ECO:0000256" key="5">
    <source>
        <dbReference type="ARBA" id="ARBA00022884"/>
    </source>
</evidence>
<name>A0A4X1STR5_PIG</name>
<comment type="subcellular location">
    <subcellularLocation>
        <location evidence="1">Nucleus</location>
    </subcellularLocation>
</comment>
<evidence type="ECO:0000256" key="2">
    <source>
        <dbReference type="ARBA" id="ARBA00008361"/>
    </source>
</evidence>
<evidence type="ECO:0000256" key="3">
    <source>
        <dbReference type="ARBA" id="ARBA00022603"/>
    </source>
</evidence>
<dbReference type="FunFam" id="3.30.2130.30:FF:000005">
    <property type="entry name" value="THUMP domain containing 2, isoform CRA_b"/>
    <property type="match status" value="1"/>
</dbReference>
<dbReference type="Ensembl" id="ENSSSCT00045058118.1">
    <property type="protein sequence ID" value="ENSSSCP00045040626.1"/>
    <property type="gene ID" value="ENSSSCG00045033876.1"/>
</dbReference>
<dbReference type="FunFam" id="3.40.50.150:FF:000177">
    <property type="entry name" value="THUMP domain containing 2, isoform CRA_b"/>
    <property type="match status" value="1"/>
</dbReference>
<reference evidence="15" key="2">
    <citation type="submission" date="2025-05" db="UniProtKB">
        <authorList>
            <consortium name="Ensembl"/>
        </authorList>
    </citation>
    <scope>IDENTIFICATION</scope>
</reference>
<dbReference type="PROSITE" id="PS51165">
    <property type="entry name" value="THUMP"/>
    <property type="match status" value="1"/>
</dbReference>
<evidence type="ECO:0000256" key="9">
    <source>
        <dbReference type="ARBA" id="ARBA00065362"/>
    </source>
</evidence>
<dbReference type="InterPro" id="IPR029063">
    <property type="entry name" value="SAM-dependent_MTases_sf"/>
</dbReference>
<keyword evidence="3" id="KW-0489">Methyltransferase</keyword>
<comment type="catalytic activity">
    <reaction evidence="7">
        <text>guanosine in U6 snRNA + S-adenosyl-L-methionine = N(2)-methylguanosine in U6 snRNA + S-adenosyl-L-homocysteine + H(+)</text>
        <dbReference type="Rhea" id="RHEA:83423"/>
        <dbReference type="Rhea" id="RHEA-COMP:20128"/>
        <dbReference type="Rhea" id="RHEA-COMP:20129"/>
        <dbReference type="ChEBI" id="CHEBI:15378"/>
        <dbReference type="ChEBI" id="CHEBI:57856"/>
        <dbReference type="ChEBI" id="CHEBI:59789"/>
        <dbReference type="ChEBI" id="CHEBI:74269"/>
        <dbReference type="ChEBI" id="CHEBI:74481"/>
    </reaction>
    <physiologicalReaction direction="left-to-right" evidence="7">
        <dbReference type="Rhea" id="RHEA:83424"/>
    </physiologicalReaction>
</comment>
<evidence type="ECO:0000256" key="10">
    <source>
        <dbReference type="ARBA" id="ARBA00072638"/>
    </source>
</evidence>
<dbReference type="OrthoDB" id="2013972at2759"/>
<dbReference type="SUPFAM" id="SSF143437">
    <property type="entry name" value="THUMP domain-like"/>
    <property type="match status" value="1"/>
</dbReference>
<dbReference type="GO" id="GO:0106346">
    <property type="term" value="F:snRNA methyltransferase activity"/>
    <property type="evidence" value="ECO:0007669"/>
    <property type="project" value="UniProtKB-ARBA"/>
</dbReference>
<dbReference type="RefSeq" id="XP_013843372.2">
    <property type="nucleotide sequence ID" value="XM_013987918.2"/>
</dbReference>
<dbReference type="Ensembl" id="ENSSSCT00065014277.1">
    <property type="protein sequence ID" value="ENSSSCP00065005814.1"/>
    <property type="gene ID" value="ENSSSCG00065010595.1"/>
</dbReference>
<dbReference type="CDD" id="cd02440">
    <property type="entry name" value="AdoMet_MTases"/>
    <property type="match status" value="1"/>
</dbReference>
<dbReference type="Pfam" id="PF02926">
    <property type="entry name" value="THUMP"/>
    <property type="match status" value="1"/>
</dbReference>
<dbReference type="Ensembl" id="ENSSSCT00070006801.1">
    <property type="protein sequence ID" value="ENSSSCP00070005544.1"/>
    <property type="gene ID" value="ENSSSCG00070003534.1"/>
</dbReference>
<comment type="subunit">
    <text evidence="9">Part of the heterodimeric THUMPD2-TRM112 methyltransferase complex; this complex forms an active tRNA methyltransferase, where TRMT112 acts as an activator of the catalytic subunit THUMPD2.</text>
</comment>
<proteinExistence type="inferred from homology"/>
<dbReference type="Proteomes" id="UP000694724">
    <property type="component" value="Unplaced"/>
</dbReference>
<dbReference type="GO" id="GO:0005634">
    <property type="term" value="C:nucleus"/>
    <property type="evidence" value="ECO:0007669"/>
    <property type="project" value="UniProtKB-SubCell"/>
</dbReference>
<dbReference type="Ensembl" id="ENSSSCT00035043650.1">
    <property type="protein sequence ID" value="ENSSSCP00035017455.1"/>
    <property type="gene ID" value="ENSSSCG00035032941.1"/>
</dbReference>
<dbReference type="Proteomes" id="UP000694720">
    <property type="component" value="Unplaced"/>
</dbReference>
<dbReference type="Pfam" id="PF01170">
    <property type="entry name" value="UPF0020"/>
    <property type="match status" value="1"/>
</dbReference>
<dbReference type="ExpressionAtlas" id="A0A4X1STR5">
    <property type="expression patterns" value="baseline and differential"/>
</dbReference>
<dbReference type="GO" id="GO:0032259">
    <property type="term" value="P:methylation"/>
    <property type="evidence" value="ECO:0007669"/>
    <property type="project" value="UniProtKB-KW"/>
</dbReference>
<dbReference type="SMR" id="A0A4X1STR5"/>
<dbReference type="InterPro" id="IPR004114">
    <property type="entry name" value="THUMP_dom"/>
</dbReference>
<comment type="function">
    <text evidence="8">Catalytic subunit of the THUMPD2-TRM112 methyltransferase complex, that specifically mediates the S-adenosyl-L-methionine-dependent N(2)-methylation of guanosine nucleotides, most probably at position 72 (m2G72), in the U6snRNA of the major spliceosome. This modification in the U6 snRNA affects the constitutive splicing efficiency of introns that have suboptimal splice sites and can impact final mRNA levels.</text>
</comment>
<dbReference type="PANTHER" id="PTHR14911">
    <property type="entry name" value="THUMP DOMAIN-CONTAINING"/>
    <property type="match status" value="1"/>
</dbReference>
<dbReference type="PANTHER" id="PTHR14911:SF1">
    <property type="entry name" value="THUMP DOMAIN-CONTAINING PROTEIN 2"/>
    <property type="match status" value="1"/>
</dbReference>
<dbReference type="GO" id="GO:0043527">
    <property type="term" value="C:tRNA methyltransferase complex"/>
    <property type="evidence" value="ECO:0007669"/>
    <property type="project" value="UniProtKB-ARBA"/>
</dbReference>
<dbReference type="Proteomes" id="UP000694725">
    <property type="component" value="Unplaced"/>
</dbReference>
<dbReference type="GeneID" id="100517336"/>
<dbReference type="SUPFAM" id="SSF53335">
    <property type="entry name" value="S-adenosyl-L-methionine-dependent methyltransferases"/>
    <property type="match status" value="1"/>
</dbReference>
<keyword evidence="5 12" id="KW-0694">RNA-binding</keyword>
<evidence type="ECO:0000256" key="12">
    <source>
        <dbReference type="PROSITE-ProRule" id="PRU00529"/>
    </source>
</evidence>
<gene>
    <name evidence="15" type="primary">THUMPD2</name>
</gene>
<comment type="similarity">
    <text evidence="2">Belongs to the methyltransferase superfamily.</text>
</comment>
<evidence type="ECO:0000313" key="16">
    <source>
        <dbReference type="Proteomes" id="UP000314985"/>
    </source>
</evidence>
<dbReference type="CTD" id="80745"/>
<protein>
    <recommendedName>
        <fullName evidence="10">U6 snRNA (guanine-N(2))-methyltransferase THUMPD2</fullName>
    </recommendedName>
    <alternativeName>
        <fullName evidence="11">THUMP domain-containing protein 2</fullName>
    </alternativeName>
</protein>
<evidence type="ECO:0000313" key="15">
    <source>
        <dbReference type="Ensembl" id="ENSSSCP00070005544.1"/>
    </source>
</evidence>
<dbReference type="Gene3D" id="3.40.50.150">
    <property type="entry name" value="Vaccinia Virus protein VP39"/>
    <property type="match status" value="1"/>
</dbReference>
<dbReference type="Ensembl" id="ENSSSCT00055006061.1">
    <property type="protein sequence ID" value="ENSSSCP00055004751.1"/>
    <property type="gene ID" value="ENSSSCG00055003122.1"/>
</dbReference>
<dbReference type="SMART" id="SM00981">
    <property type="entry name" value="THUMP"/>
    <property type="match status" value="1"/>
</dbReference>
<dbReference type="CDD" id="cd11715">
    <property type="entry name" value="THUMP_AdoMetMT"/>
    <property type="match status" value="1"/>
</dbReference>
<dbReference type="Proteomes" id="UP000694728">
    <property type="component" value="Unplaced"/>
</dbReference>
<keyword evidence="4" id="KW-0808">Transferase</keyword>
<evidence type="ECO:0000256" key="1">
    <source>
        <dbReference type="ARBA" id="ARBA00004123"/>
    </source>
</evidence>
<dbReference type="GO" id="GO:0003723">
    <property type="term" value="F:RNA binding"/>
    <property type="evidence" value="ECO:0007669"/>
    <property type="project" value="UniProtKB-UniRule"/>
</dbReference>
<evidence type="ECO:0000259" key="14">
    <source>
        <dbReference type="PROSITE" id="PS51165"/>
    </source>
</evidence>
<dbReference type="Gene3D" id="3.30.2130.30">
    <property type="match status" value="1"/>
</dbReference>
<evidence type="ECO:0000256" key="13">
    <source>
        <dbReference type="SAM" id="MobiDB-lite"/>
    </source>
</evidence>
<evidence type="ECO:0000256" key="6">
    <source>
        <dbReference type="ARBA" id="ARBA00023242"/>
    </source>
</evidence>
<dbReference type="InterPro" id="IPR000241">
    <property type="entry name" value="RlmKL-like_Mtase"/>
</dbReference>
<feature type="domain" description="THUMP" evidence="14">
    <location>
        <begin position="241"/>
        <end position="347"/>
    </location>
</feature>
<evidence type="ECO:0000256" key="7">
    <source>
        <dbReference type="ARBA" id="ARBA00050381"/>
    </source>
</evidence>
<feature type="region of interest" description="Disordered" evidence="13">
    <location>
        <begin position="509"/>
        <end position="534"/>
    </location>
</feature>
<organism evidence="15 16">
    <name type="scientific">Sus scrofa</name>
    <name type="common">Pig</name>
    <dbReference type="NCBI Taxonomy" id="9823"/>
    <lineage>
        <taxon>Eukaryota</taxon>
        <taxon>Metazoa</taxon>
        <taxon>Chordata</taxon>
        <taxon>Craniata</taxon>
        <taxon>Vertebrata</taxon>
        <taxon>Euteleostomi</taxon>
        <taxon>Mammalia</taxon>
        <taxon>Eutheria</taxon>
        <taxon>Laurasiatheria</taxon>
        <taxon>Artiodactyla</taxon>
        <taxon>Suina</taxon>
        <taxon>Suidae</taxon>
        <taxon>Sus</taxon>
    </lineage>
</organism>
<evidence type="ECO:0000256" key="11">
    <source>
        <dbReference type="ARBA" id="ARBA00077987"/>
    </source>
</evidence>
<evidence type="ECO:0000256" key="4">
    <source>
        <dbReference type="ARBA" id="ARBA00022679"/>
    </source>
</evidence>